<evidence type="ECO:0000256" key="2">
    <source>
        <dbReference type="SAM" id="Phobius"/>
    </source>
</evidence>
<feature type="transmembrane region" description="Helical" evidence="2">
    <location>
        <begin position="234"/>
        <end position="252"/>
    </location>
</feature>
<dbReference type="HOGENOM" id="CLU_732973_0_0_9"/>
<organism evidence="3 4">
    <name type="scientific">Carnobacterium inhibens subsp. gilichinskyi</name>
    <dbReference type="NCBI Taxonomy" id="1266845"/>
    <lineage>
        <taxon>Bacteria</taxon>
        <taxon>Bacillati</taxon>
        <taxon>Bacillota</taxon>
        <taxon>Bacilli</taxon>
        <taxon>Lactobacillales</taxon>
        <taxon>Carnobacteriaceae</taxon>
        <taxon>Carnobacterium</taxon>
    </lineage>
</organism>
<evidence type="ECO:0000313" key="3">
    <source>
        <dbReference type="EMBL" id="AGY81444.1"/>
    </source>
</evidence>
<dbReference type="PATRIC" id="fig|1266845.5.peg.723"/>
<dbReference type="KEGG" id="caw:Q783_03915"/>
<feature type="transmembrane region" description="Helical" evidence="2">
    <location>
        <begin position="258"/>
        <end position="276"/>
    </location>
</feature>
<keyword evidence="2" id="KW-0472">Membrane</keyword>
<keyword evidence="1" id="KW-0175">Coiled coil</keyword>
<gene>
    <name evidence="3" type="ORF">Q783_03915</name>
</gene>
<dbReference type="EMBL" id="CP006812">
    <property type="protein sequence ID" value="AGY81444.1"/>
    <property type="molecule type" value="Genomic_DNA"/>
</dbReference>
<keyword evidence="2" id="KW-1133">Transmembrane helix</keyword>
<dbReference type="STRING" id="1266845.Q783_03915"/>
<dbReference type="Proteomes" id="UP000017469">
    <property type="component" value="Chromosome"/>
</dbReference>
<feature type="coiled-coil region" evidence="1">
    <location>
        <begin position="55"/>
        <end position="151"/>
    </location>
</feature>
<dbReference type="RefSeq" id="WP_023177475.1">
    <property type="nucleotide sequence ID" value="NC_022606.1"/>
</dbReference>
<evidence type="ECO:0000313" key="4">
    <source>
        <dbReference type="Proteomes" id="UP000017469"/>
    </source>
</evidence>
<evidence type="ECO:0000256" key="1">
    <source>
        <dbReference type="SAM" id="Coils"/>
    </source>
</evidence>
<feature type="coiled-coil region" evidence="1">
    <location>
        <begin position="291"/>
        <end position="356"/>
    </location>
</feature>
<name>U5S862_9LACT</name>
<accession>U5S862</accession>
<keyword evidence="2" id="KW-0812">Transmembrane</keyword>
<dbReference type="AlphaFoldDB" id="U5S862"/>
<reference evidence="3 4" key="1">
    <citation type="journal article" date="2013" name="Genome Announc.">
        <title>Complete Genome Sequence of Carnobacterium gilichinskyi Strain WN1359T (DSM 27470T).</title>
        <authorList>
            <person name="Leonard M.T."/>
            <person name="Panayotova N."/>
            <person name="Farmerie W.G."/>
            <person name="Triplett E.W."/>
            <person name="Nicholson W.L."/>
        </authorList>
    </citation>
    <scope>NUCLEOTIDE SEQUENCE [LARGE SCALE GENOMIC DNA]</scope>
    <source>
        <strain evidence="3 4">WN1359</strain>
    </source>
</reference>
<proteinExistence type="predicted"/>
<sequence length="377" mass="44593">MSERKVTEVLKNCIQMKKNHRSALKNKSKLVLHSLAKNKKRQQQILDLNQEVANEMKSNEVKKREEELLQQAKQEAQDLLTFTFHESEKMYQEVQREIVTVKEEILVEKKQAIDQLNEEKQKAEKITQLAENNADELITSANKKLNQIEEELSVKKVTYQIEIDRELEKLVKEKEWFEQYQKQVQDSIERKEKELFYKNRKKIEQEQAEKATLQNKIDYLKALNTKRKIKSYRIGLIIFGCTVVMSVLISMFRYSTPIMPFIIACLAFLLVYINLVDGKNEQEIKEIGFQNASLIEKNKMLTETIEDLEKDIKKLTEEKIEIERTKRQSQDNIEFLKIMQADLKESEIHRRILESENAALRKYLVSEEPGTQFNDFV</sequence>
<protein>
    <submittedName>
        <fullName evidence="3">Uncharacterized protein</fullName>
    </submittedName>
</protein>